<protein>
    <recommendedName>
        <fullName evidence="2">Phosphoesterase</fullName>
        <ecNumber evidence="2">3.1.4.-</ecNumber>
    </recommendedName>
</protein>
<dbReference type="GO" id="GO:0016787">
    <property type="term" value="F:hydrolase activity"/>
    <property type="evidence" value="ECO:0007669"/>
    <property type="project" value="UniProtKB-UniRule"/>
</dbReference>
<dbReference type="Pfam" id="PF12850">
    <property type="entry name" value="Metallophos_2"/>
    <property type="match status" value="1"/>
</dbReference>
<gene>
    <name evidence="4" type="ORF">SAMN05192551_106186</name>
</gene>
<dbReference type="NCBIfam" id="TIGR00040">
    <property type="entry name" value="yfcE"/>
    <property type="match status" value="1"/>
</dbReference>
<dbReference type="RefSeq" id="WP_093372597.1">
    <property type="nucleotide sequence ID" value="NZ_FOQA01000006.1"/>
</dbReference>
<evidence type="ECO:0000259" key="3">
    <source>
        <dbReference type="Pfam" id="PF12850"/>
    </source>
</evidence>
<dbReference type="OrthoDB" id="9800565at2"/>
<comment type="cofactor">
    <cofactor evidence="2">
        <name>a divalent metal cation</name>
        <dbReference type="ChEBI" id="CHEBI:60240"/>
    </cofactor>
</comment>
<dbReference type="InterPro" id="IPR000979">
    <property type="entry name" value="Phosphodiesterase_MJ0936/Vps29"/>
</dbReference>
<dbReference type="InterPro" id="IPR029052">
    <property type="entry name" value="Metallo-depent_PP-like"/>
</dbReference>
<keyword evidence="2" id="KW-0479">Metal-binding</keyword>
<dbReference type="STRING" id="69895.SAMN05192551_106186"/>
<sequence length="158" mass="17312">MQIGVLGDTHGDIGQLKKALDALKDCEKILHTGDYYHDINSVDPSVKQNIIAVAGNCDREPGLPTEKIIKLHQHTILLCHGHRYGVKTNLQRLHYKALESACTIAVFGHTHVPTLVQESGIYLVNPGSATEPRVNDQPTCLLLDLNNPLSSEFITISA</sequence>
<reference evidence="5" key="1">
    <citation type="submission" date="2016-10" db="EMBL/GenBank/DDBJ databases">
        <authorList>
            <person name="Varghese N."/>
            <person name="Submissions S."/>
        </authorList>
    </citation>
    <scope>NUCLEOTIDE SEQUENCE [LARGE SCALE GENOMIC DNA]</scope>
    <source>
        <strain evidence="5">Z-7934</strain>
    </source>
</reference>
<organism evidence="4 5">
    <name type="scientific">Tindallia magadiensis</name>
    <dbReference type="NCBI Taxonomy" id="69895"/>
    <lineage>
        <taxon>Bacteria</taxon>
        <taxon>Bacillati</taxon>
        <taxon>Bacillota</taxon>
        <taxon>Clostridia</taxon>
        <taxon>Peptostreptococcales</taxon>
        <taxon>Tindalliaceae</taxon>
        <taxon>Tindallia</taxon>
    </lineage>
</organism>
<dbReference type="EC" id="3.1.4.-" evidence="2"/>
<dbReference type="InterPro" id="IPR041802">
    <property type="entry name" value="MPP_YfcE"/>
</dbReference>
<dbReference type="Proteomes" id="UP000199287">
    <property type="component" value="Unassembled WGS sequence"/>
</dbReference>
<proteinExistence type="inferred from homology"/>
<name>A0A1I3FJ83_9FIRM</name>
<comment type="similarity">
    <text evidence="1 2">Belongs to the metallophosphoesterase superfamily. YfcE family.</text>
</comment>
<dbReference type="InterPro" id="IPR024654">
    <property type="entry name" value="Calcineurin-like_PHP_lpxH"/>
</dbReference>
<dbReference type="EMBL" id="FOQA01000006">
    <property type="protein sequence ID" value="SFI10961.1"/>
    <property type="molecule type" value="Genomic_DNA"/>
</dbReference>
<dbReference type="GO" id="GO:0046872">
    <property type="term" value="F:metal ion binding"/>
    <property type="evidence" value="ECO:0007669"/>
    <property type="project" value="UniProtKB-KW"/>
</dbReference>
<dbReference type="AlphaFoldDB" id="A0A1I3FJ83"/>
<evidence type="ECO:0000313" key="4">
    <source>
        <dbReference type="EMBL" id="SFI10961.1"/>
    </source>
</evidence>
<accession>A0A1I3FJ83</accession>
<dbReference type="Gene3D" id="3.60.21.10">
    <property type="match status" value="1"/>
</dbReference>
<evidence type="ECO:0000313" key="5">
    <source>
        <dbReference type="Proteomes" id="UP000199287"/>
    </source>
</evidence>
<feature type="domain" description="Calcineurin-like phosphoesterase" evidence="3">
    <location>
        <begin position="1"/>
        <end position="147"/>
    </location>
</feature>
<evidence type="ECO:0000256" key="2">
    <source>
        <dbReference type="RuleBase" id="RU362039"/>
    </source>
</evidence>
<dbReference type="PANTHER" id="PTHR11124">
    <property type="entry name" value="VACUOLAR SORTING PROTEIN VPS29"/>
    <property type="match status" value="1"/>
</dbReference>
<dbReference type="SUPFAM" id="SSF56300">
    <property type="entry name" value="Metallo-dependent phosphatases"/>
    <property type="match status" value="1"/>
</dbReference>
<dbReference type="CDD" id="cd00841">
    <property type="entry name" value="MPP_YfcE"/>
    <property type="match status" value="1"/>
</dbReference>
<keyword evidence="5" id="KW-1185">Reference proteome</keyword>
<evidence type="ECO:0000256" key="1">
    <source>
        <dbReference type="ARBA" id="ARBA00008950"/>
    </source>
</evidence>